<reference evidence="4" key="1">
    <citation type="submission" date="2010-08" db="EMBL/GenBank/DDBJ databases">
        <authorList>
            <consortium name="Caenorhabditis japonica Sequencing Consortium"/>
            <person name="Wilson R.K."/>
        </authorList>
    </citation>
    <scope>NUCLEOTIDE SEQUENCE [LARGE SCALE GENOMIC DNA]</scope>
    <source>
        <strain evidence="4">DF5081</strain>
    </source>
</reference>
<reference evidence="3" key="2">
    <citation type="submission" date="2022-06" db="UniProtKB">
        <authorList>
            <consortium name="EnsemblMetazoa"/>
        </authorList>
    </citation>
    <scope>IDENTIFICATION</scope>
    <source>
        <strain evidence="3">DF5081</strain>
    </source>
</reference>
<dbReference type="Proteomes" id="UP000005237">
    <property type="component" value="Unassembled WGS sequence"/>
</dbReference>
<keyword evidence="4" id="KW-1185">Reference proteome</keyword>
<protein>
    <submittedName>
        <fullName evidence="3">FHA domain-containing protein</fullName>
    </submittedName>
</protein>
<dbReference type="PROSITE" id="PS50200">
    <property type="entry name" value="RA"/>
    <property type="match status" value="2"/>
</dbReference>
<dbReference type="GO" id="GO:0005912">
    <property type="term" value="C:adherens junction"/>
    <property type="evidence" value="ECO:0007669"/>
    <property type="project" value="TreeGrafter"/>
</dbReference>
<organism evidence="3 4">
    <name type="scientific">Caenorhabditis japonica</name>
    <dbReference type="NCBI Taxonomy" id="281687"/>
    <lineage>
        <taxon>Eukaryota</taxon>
        <taxon>Metazoa</taxon>
        <taxon>Ecdysozoa</taxon>
        <taxon>Nematoda</taxon>
        <taxon>Chromadorea</taxon>
        <taxon>Rhabditida</taxon>
        <taxon>Rhabditina</taxon>
        <taxon>Rhabditomorpha</taxon>
        <taxon>Rhabditoidea</taxon>
        <taxon>Rhabditidae</taxon>
        <taxon>Peloderinae</taxon>
        <taxon>Caenorhabditis</taxon>
    </lineage>
</organism>
<evidence type="ECO:0000259" key="2">
    <source>
        <dbReference type="PROSITE" id="PS50200"/>
    </source>
</evidence>
<evidence type="ECO:0000313" key="3">
    <source>
        <dbReference type="EnsemblMetazoa" id="CJA05135a.1"/>
    </source>
</evidence>
<dbReference type="GO" id="GO:0032880">
    <property type="term" value="P:regulation of protein localization"/>
    <property type="evidence" value="ECO:0007669"/>
    <property type="project" value="TreeGrafter"/>
</dbReference>
<feature type="domain" description="Ras-associating" evidence="2">
    <location>
        <begin position="217"/>
        <end position="277"/>
    </location>
</feature>
<dbReference type="EnsemblMetazoa" id="CJA05135a.1">
    <property type="protein sequence ID" value="CJA05135a.1"/>
    <property type="gene ID" value="WBGene00124339"/>
</dbReference>
<dbReference type="SUPFAM" id="SSF54236">
    <property type="entry name" value="Ubiquitin-like"/>
    <property type="match status" value="2"/>
</dbReference>
<feature type="compositionally biased region" description="Low complexity" evidence="1">
    <location>
        <begin position="394"/>
        <end position="414"/>
    </location>
</feature>
<dbReference type="CDD" id="cd01782">
    <property type="entry name" value="RA1_Afadin"/>
    <property type="match status" value="1"/>
</dbReference>
<dbReference type="AlphaFoldDB" id="A0A8R1HL82"/>
<dbReference type="InterPro" id="IPR000253">
    <property type="entry name" value="FHA_dom"/>
</dbReference>
<dbReference type="InterPro" id="IPR029071">
    <property type="entry name" value="Ubiquitin-like_domsf"/>
</dbReference>
<dbReference type="SUPFAM" id="SSF49879">
    <property type="entry name" value="SMAD/FHA domain"/>
    <property type="match status" value="1"/>
</dbReference>
<sequence>MVMMSEREQLACLVQQWNENRLDLFHLSYPTEDLEVEGVMRFYFQDGGEKVLTKCVRVSSTATTRAVVDALSEKFLPDLKMLSNDTYSLWEVHENGDERQLGDEEKPLVVQLQWHKDDREGRFLLRKDKAPPVPLMNLQEADQKNARFAKKKSKEPRKKHQKEFVHVNAGREDTQSQDDIYKQVPFNTFTRTISNPEAVMRKRREKKLETKLKEMTFGGSLKVYGAEVVPTRPYVSILAEINETAERILAAALEKYGLERQFDDFILVEYATEQQLQIQKAQQEEIERKRSSSTFGKRISRLLSFERRAQTEQDEKPKAANIFMNSFRRFTSSRSSEVSNDDQRKSMSDLMEVDGRPVPPSECPLFEMTARGSGSDGFDSFLAIKRKPHDYQVPSTSVPLTSSTSSSTSHNQIPSSVTLPMSPLTSASTVNSILPVLIVVNRDGHLSTHRITLHEGVTEVGSDAQMSNFSQHNIYLDGPEIRGRHAAIAFMEGVVTLTPSTRDAYLEVNGQPLMQTEILRDGDTVRIGADHLFKFIANNNTTSAQAAAAPVHRHFQQQTYPEMADSRASTARCAPSDYCSLPLNGINTTAANNDYYPPRFE</sequence>
<dbReference type="FunFam" id="3.10.20.90:FF:000025">
    <property type="entry name" value="Afadin, adherens junction formation factor"/>
    <property type="match status" value="1"/>
</dbReference>
<dbReference type="GO" id="GO:0007165">
    <property type="term" value="P:signal transduction"/>
    <property type="evidence" value="ECO:0007669"/>
    <property type="project" value="InterPro"/>
</dbReference>
<dbReference type="InterPro" id="IPR000159">
    <property type="entry name" value="RA_dom"/>
</dbReference>
<name>A0A8R1HL82_CAEJA</name>
<dbReference type="Pfam" id="PF00788">
    <property type="entry name" value="RA"/>
    <property type="match status" value="2"/>
</dbReference>
<dbReference type="SMART" id="SM00314">
    <property type="entry name" value="RA"/>
    <property type="match status" value="2"/>
</dbReference>
<proteinExistence type="predicted"/>
<evidence type="ECO:0000256" key="1">
    <source>
        <dbReference type="SAM" id="MobiDB-lite"/>
    </source>
</evidence>
<dbReference type="InterPro" id="IPR008984">
    <property type="entry name" value="SMAD_FHA_dom_sf"/>
</dbReference>
<dbReference type="InterPro" id="IPR028842">
    <property type="entry name" value="Afadin"/>
</dbReference>
<dbReference type="Gene3D" id="2.60.200.20">
    <property type="match status" value="1"/>
</dbReference>
<feature type="region of interest" description="Disordered" evidence="1">
    <location>
        <begin position="392"/>
        <end position="414"/>
    </location>
</feature>
<accession>A0A8R1HL82</accession>
<dbReference type="Pfam" id="PF00498">
    <property type="entry name" value="FHA"/>
    <property type="match status" value="1"/>
</dbReference>
<dbReference type="PANTHER" id="PTHR10398:SF2">
    <property type="entry name" value="AFADIN"/>
    <property type="match status" value="1"/>
</dbReference>
<dbReference type="Gene3D" id="3.10.20.90">
    <property type="entry name" value="Phosphatidylinositol 3-kinase Catalytic Subunit, Chain A, domain 1"/>
    <property type="match status" value="2"/>
</dbReference>
<feature type="domain" description="Ras-associating" evidence="2">
    <location>
        <begin position="36"/>
        <end position="130"/>
    </location>
</feature>
<feature type="region of interest" description="Disordered" evidence="1">
    <location>
        <begin position="333"/>
        <end position="359"/>
    </location>
</feature>
<dbReference type="PANTHER" id="PTHR10398">
    <property type="entry name" value="AFADIN"/>
    <property type="match status" value="1"/>
</dbReference>
<dbReference type="GO" id="GO:0050839">
    <property type="term" value="F:cell adhesion molecule binding"/>
    <property type="evidence" value="ECO:0007669"/>
    <property type="project" value="TreeGrafter"/>
</dbReference>
<evidence type="ECO:0000313" key="4">
    <source>
        <dbReference type="Proteomes" id="UP000005237"/>
    </source>
</evidence>